<dbReference type="PIRSF" id="PIRSF004555">
    <property type="entry name" value="UCP004555"/>
    <property type="match status" value="1"/>
</dbReference>
<evidence type="ECO:0000256" key="1">
    <source>
        <dbReference type="ARBA" id="ARBA00023125"/>
    </source>
</evidence>
<comment type="subunit">
    <text evidence="2">Homodimer.</text>
</comment>
<protein>
    <recommendedName>
        <fullName evidence="2">Nucleoid-associated protein FU658_02000</fullName>
    </recommendedName>
</protein>
<comment type="subcellular location">
    <subcellularLocation>
        <location evidence="2">Cytoplasm</location>
        <location evidence="2">Nucleoid</location>
    </subcellularLocation>
</comment>
<keyword evidence="3" id="KW-0175">Coiled coil</keyword>
<dbReference type="Gene3D" id="3.30.1310.10">
    <property type="entry name" value="Nucleoid-associated protein YbaB-like domain"/>
    <property type="match status" value="1"/>
</dbReference>
<dbReference type="Pfam" id="PF02575">
    <property type="entry name" value="YbaB_DNA_bd"/>
    <property type="match status" value="1"/>
</dbReference>
<comment type="caution">
    <text evidence="4">The sequence shown here is derived from an EMBL/GenBank/DDBJ whole genome shotgun (WGS) entry which is preliminary data.</text>
</comment>
<evidence type="ECO:0000313" key="4">
    <source>
        <dbReference type="EMBL" id="TXK65888.1"/>
    </source>
</evidence>
<name>A0A5C8KXS4_9GAMM</name>
<reference evidence="4 5" key="1">
    <citation type="submission" date="2019-08" db="EMBL/GenBank/DDBJ databases">
        <authorList>
            <person name="Karlyshev A.V."/>
        </authorList>
    </citation>
    <scope>NUCLEOTIDE SEQUENCE [LARGE SCALE GENOMIC DNA]</scope>
    <source>
        <strain evidence="4 5">Alg18-2.2</strain>
    </source>
</reference>
<keyword evidence="2" id="KW-0963">Cytoplasm</keyword>
<dbReference type="OrthoDB" id="9808738at2"/>
<organism evidence="4 5">
    <name type="scientific">Alkalisalibacterium limincola</name>
    <dbReference type="NCBI Taxonomy" id="2699169"/>
    <lineage>
        <taxon>Bacteria</taxon>
        <taxon>Pseudomonadati</taxon>
        <taxon>Pseudomonadota</taxon>
        <taxon>Gammaproteobacteria</taxon>
        <taxon>Lysobacterales</taxon>
        <taxon>Lysobacteraceae</taxon>
        <taxon>Alkalisalibacterium</taxon>
    </lineage>
</organism>
<proteinExistence type="inferred from homology"/>
<dbReference type="SUPFAM" id="SSF82607">
    <property type="entry name" value="YbaB-like"/>
    <property type="match status" value="1"/>
</dbReference>
<dbReference type="PANTHER" id="PTHR33449:SF1">
    <property type="entry name" value="NUCLEOID-ASSOCIATED PROTEIN YBAB"/>
    <property type="match status" value="1"/>
</dbReference>
<dbReference type="GO" id="GO:0003677">
    <property type="term" value="F:DNA binding"/>
    <property type="evidence" value="ECO:0007669"/>
    <property type="project" value="UniProtKB-UniRule"/>
</dbReference>
<dbReference type="EMBL" id="VRTS01000001">
    <property type="protein sequence ID" value="TXK65888.1"/>
    <property type="molecule type" value="Genomic_DNA"/>
</dbReference>
<accession>A0A5C8KXS4</accession>
<evidence type="ECO:0000256" key="3">
    <source>
        <dbReference type="SAM" id="Coils"/>
    </source>
</evidence>
<dbReference type="GO" id="GO:0043590">
    <property type="term" value="C:bacterial nucleoid"/>
    <property type="evidence" value="ECO:0007669"/>
    <property type="project" value="UniProtKB-UniRule"/>
</dbReference>
<gene>
    <name evidence="4" type="ORF">FU658_02000</name>
</gene>
<keyword evidence="1 2" id="KW-0238">DNA-binding</keyword>
<dbReference type="InterPro" id="IPR036894">
    <property type="entry name" value="YbaB-like_sf"/>
</dbReference>
<dbReference type="HAMAP" id="MF_00274">
    <property type="entry name" value="DNA_YbaB_EbfC"/>
    <property type="match status" value="1"/>
</dbReference>
<keyword evidence="5" id="KW-1185">Reference proteome</keyword>
<dbReference type="GO" id="GO:0005829">
    <property type="term" value="C:cytosol"/>
    <property type="evidence" value="ECO:0007669"/>
    <property type="project" value="TreeGrafter"/>
</dbReference>
<dbReference type="PANTHER" id="PTHR33449">
    <property type="entry name" value="NUCLEOID-ASSOCIATED PROTEIN YBAB"/>
    <property type="match status" value="1"/>
</dbReference>
<comment type="similarity">
    <text evidence="2">Belongs to the YbaB/EbfC family.</text>
</comment>
<sequence>MMKGQIAGLMQQAQKMQENMKRAQEELASLEVTGQAGGGLVSVTLTGRMEARKVRIDPSALADPEMAEDLVAAAINDAVNKVNDLSQEHMAKATAGMPMPPGMKMPGLF</sequence>
<feature type="coiled-coil region" evidence="3">
    <location>
        <begin position="6"/>
        <end position="33"/>
    </location>
</feature>
<evidence type="ECO:0000256" key="2">
    <source>
        <dbReference type="HAMAP-Rule" id="MF_00274"/>
    </source>
</evidence>
<comment type="function">
    <text evidence="2">Binds to DNA and alters its conformation. May be involved in regulation of gene expression, nucleoid organization and DNA protection.</text>
</comment>
<evidence type="ECO:0000313" key="5">
    <source>
        <dbReference type="Proteomes" id="UP000321248"/>
    </source>
</evidence>
<dbReference type="NCBIfam" id="TIGR00103">
    <property type="entry name" value="DNA_YbaB_EbfC"/>
    <property type="match status" value="1"/>
</dbReference>
<dbReference type="AlphaFoldDB" id="A0A5C8KXS4"/>
<dbReference type="Proteomes" id="UP000321248">
    <property type="component" value="Unassembled WGS sequence"/>
</dbReference>
<dbReference type="InterPro" id="IPR004401">
    <property type="entry name" value="YbaB/EbfC"/>
</dbReference>